<sequence length="87" mass="9975">MSIIVTDIFELTGMAEPPYAEFDKMVNITVPSDKIDQWAEKMASQLLRTARQEKEEEERPQFPSTEAPKCLPLKAKLALMKYVKSKN</sequence>
<proteinExistence type="predicted"/>
<dbReference type="Proteomes" id="UP000025227">
    <property type="component" value="Unplaced"/>
</dbReference>
<dbReference type="WBParaSite" id="HCON_00041040-00001">
    <property type="protein sequence ID" value="HCON_00041040-00001"/>
    <property type="gene ID" value="HCON_00041040"/>
</dbReference>
<reference evidence="2" key="1">
    <citation type="submission" date="2020-12" db="UniProtKB">
        <authorList>
            <consortium name="WormBaseParasite"/>
        </authorList>
    </citation>
    <scope>IDENTIFICATION</scope>
    <source>
        <strain evidence="2">MHco3</strain>
    </source>
</reference>
<name>A0A7I4Y3P1_HAECO</name>
<accession>A0A7I4Y3P1</accession>
<evidence type="ECO:0000313" key="2">
    <source>
        <dbReference type="WBParaSite" id="HCON_00041040-00001"/>
    </source>
</evidence>
<protein>
    <submittedName>
        <fullName evidence="2">Uncharacterized protein</fullName>
    </submittedName>
</protein>
<dbReference type="AlphaFoldDB" id="A0A7I4Y3P1"/>
<keyword evidence="1" id="KW-1185">Reference proteome</keyword>
<organism evidence="1 2">
    <name type="scientific">Haemonchus contortus</name>
    <name type="common">Barber pole worm</name>
    <dbReference type="NCBI Taxonomy" id="6289"/>
    <lineage>
        <taxon>Eukaryota</taxon>
        <taxon>Metazoa</taxon>
        <taxon>Ecdysozoa</taxon>
        <taxon>Nematoda</taxon>
        <taxon>Chromadorea</taxon>
        <taxon>Rhabditida</taxon>
        <taxon>Rhabditina</taxon>
        <taxon>Rhabditomorpha</taxon>
        <taxon>Strongyloidea</taxon>
        <taxon>Trichostrongylidae</taxon>
        <taxon>Haemonchus</taxon>
    </lineage>
</organism>
<evidence type="ECO:0000313" key="1">
    <source>
        <dbReference type="Proteomes" id="UP000025227"/>
    </source>
</evidence>
<dbReference type="OrthoDB" id="10512313at2759"/>